<dbReference type="GO" id="GO:0006417">
    <property type="term" value="P:regulation of translation"/>
    <property type="evidence" value="ECO:0007669"/>
    <property type="project" value="UniProtKB-KW"/>
</dbReference>
<dbReference type="AlphaFoldDB" id="A0A0A2XMX5"/>
<dbReference type="EMBL" id="JPXS01000013">
    <property type="protein sequence ID" value="KGQ33656.1"/>
    <property type="molecule type" value="Genomic_DNA"/>
</dbReference>
<dbReference type="PANTHER" id="PTHR12789:SF0">
    <property type="entry name" value="DENSITY-REGULATED PROTEIN"/>
    <property type="match status" value="1"/>
</dbReference>
<feature type="compositionally biased region" description="Polar residues" evidence="4">
    <location>
        <begin position="1"/>
        <end position="12"/>
    </location>
</feature>
<dbReference type="PROSITE" id="PS50296">
    <property type="entry name" value="SUI1"/>
    <property type="match status" value="1"/>
</dbReference>
<dbReference type="GO" id="GO:0002188">
    <property type="term" value="P:translation reinitiation"/>
    <property type="evidence" value="ECO:0007669"/>
    <property type="project" value="TreeGrafter"/>
</dbReference>
<evidence type="ECO:0000259" key="5">
    <source>
        <dbReference type="PROSITE" id="PS50296"/>
    </source>
</evidence>
<evidence type="ECO:0000313" key="7">
    <source>
        <dbReference type="Proteomes" id="UP000030526"/>
    </source>
</evidence>
<feature type="domain" description="SUI1" evidence="5">
    <location>
        <begin position="32"/>
        <end position="98"/>
    </location>
</feature>
<comment type="similarity">
    <text evidence="1">Belongs to the SUI1 family.</text>
</comment>
<evidence type="ECO:0000256" key="2">
    <source>
        <dbReference type="ARBA" id="ARBA00022845"/>
    </source>
</evidence>
<evidence type="ECO:0000256" key="4">
    <source>
        <dbReference type="SAM" id="MobiDB-lite"/>
    </source>
</evidence>
<dbReference type="GO" id="GO:0001731">
    <property type="term" value="P:formation of translation preinitiation complex"/>
    <property type="evidence" value="ECO:0007669"/>
    <property type="project" value="TreeGrafter"/>
</dbReference>
<dbReference type="InterPro" id="IPR005872">
    <property type="entry name" value="SUI1_arc_bac"/>
</dbReference>
<dbReference type="InterPro" id="IPR050318">
    <property type="entry name" value="DENR/SUI1_TIF"/>
</dbReference>
<dbReference type="FunFam" id="3.30.780.10:FF:000002">
    <property type="entry name" value="Stress response translation initiation inhibitor"/>
    <property type="match status" value="1"/>
</dbReference>
<proteinExistence type="inferred from homology"/>
<dbReference type="CDD" id="cd11567">
    <property type="entry name" value="YciH_like"/>
    <property type="match status" value="1"/>
</dbReference>
<dbReference type="Proteomes" id="UP000030526">
    <property type="component" value="Unassembled WGS sequence"/>
</dbReference>
<dbReference type="GO" id="GO:0003729">
    <property type="term" value="F:mRNA binding"/>
    <property type="evidence" value="ECO:0007669"/>
    <property type="project" value="TreeGrafter"/>
</dbReference>
<dbReference type="RefSeq" id="WP_039083497.1">
    <property type="nucleotide sequence ID" value="NZ_JPXS01000013.1"/>
</dbReference>
<name>A0A0A2XMX5_9PAST</name>
<dbReference type="PIRSF" id="PIRSF037511">
    <property type="entry name" value="Transl_init_SUI1_pro"/>
    <property type="match status" value="1"/>
</dbReference>
<dbReference type="GO" id="GO:0003743">
    <property type="term" value="F:translation initiation factor activity"/>
    <property type="evidence" value="ECO:0007669"/>
    <property type="project" value="UniProtKB-KW"/>
</dbReference>
<dbReference type="Pfam" id="PF01253">
    <property type="entry name" value="SUI1"/>
    <property type="match status" value="1"/>
</dbReference>
<dbReference type="InterPro" id="IPR036877">
    <property type="entry name" value="SUI1_dom_sf"/>
</dbReference>
<evidence type="ECO:0000256" key="3">
    <source>
        <dbReference type="ARBA" id="ARBA00022917"/>
    </source>
</evidence>
<feature type="region of interest" description="Disordered" evidence="4">
    <location>
        <begin position="1"/>
        <end position="36"/>
    </location>
</feature>
<accession>A0A0A2XMX5</accession>
<keyword evidence="3" id="KW-0648">Protein biosynthesis</keyword>
<gene>
    <name evidence="6" type="ORF">JP32_02255</name>
</gene>
<evidence type="ECO:0000256" key="1">
    <source>
        <dbReference type="ARBA" id="ARBA00005422"/>
    </source>
</evidence>
<keyword evidence="6" id="KW-0396">Initiation factor</keyword>
<evidence type="ECO:0000313" key="6">
    <source>
        <dbReference type="EMBL" id="KGQ33656.1"/>
    </source>
</evidence>
<sequence>MSDSQLVYSTESGRIKPQKQAPQRPQGDGIVRIQRQTSGRKGKGVCVISGLSLDDKALADLASLLKKRCGCGGSVKNGTIEIQGENRDLLKQLLEEKGFNVKLAGG</sequence>
<dbReference type="PANTHER" id="PTHR12789">
    <property type="entry name" value="DENSITY-REGULATED PROTEIN HOMOLOG"/>
    <property type="match status" value="1"/>
</dbReference>
<keyword evidence="2" id="KW-0810">Translation regulation</keyword>
<comment type="caution">
    <text evidence="6">The sequence shown here is derived from an EMBL/GenBank/DDBJ whole genome shotgun (WGS) entry which is preliminary data.</text>
</comment>
<protein>
    <submittedName>
        <fullName evidence="6">Translation initiation factor Sui1</fullName>
    </submittedName>
</protein>
<reference evidence="6 7" key="1">
    <citation type="submission" date="2014-08" db="EMBL/GenBank/DDBJ databases">
        <title>Chaperone-usher fimbriae in a diverse selection of Gallibacterium genomes.</title>
        <authorList>
            <person name="Kudirkiene E."/>
            <person name="Bager R.J."/>
            <person name="Johnson T.J."/>
            <person name="Bojesen A.M."/>
        </authorList>
    </citation>
    <scope>NUCLEOTIDE SEQUENCE [LARGE SCALE GENOMIC DNA]</scope>
    <source>
        <strain evidence="6 7">20558/3kl.</strain>
    </source>
</reference>
<organism evidence="6 7">
    <name type="scientific">Gallibacterium anatis</name>
    <dbReference type="NCBI Taxonomy" id="750"/>
    <lineage>
        <taxon>Bacteria</taxon>
        <taxon>Pseudomonadati</taxon>
        <taxon>Pseudomonadota</taxon>
        <taxon>Gammaproteobacteria</taxon>
        <taxon>Pasteurellales</taxon>
        <taxon>Pasteurellaceae</taxon>
        <taxon>Gallibacterium</taxon>
    </lineage>
</organism>
<dbReference type="SUPFAM" id="SSF55159">
    <property type="entry name" value="eIF1-like"/>
    <property type="match status" value="1"/>
</dbReference>
<dbReference type="NCBIfam" id="TIGR01158">
    <property type="entry name" value="SUI1_rel"/>
    <property type="match status" value="1"/>
</dbReference>
<dbReference type="Gene3D" id="3.30.780.10">
    <property type="entry name" value="SUI1-like domain"/>
    <property type="match status" value="1"/>
</dbReference>
<dbReference type="InterPro" id="IPR001950">
    <property type="entry name" value="SUI1"/>
</dbReference>
<dbReference type="NCBIfam" id="NF006536">
    <property type="entry name" value="PRK09019.1"/>
    <property type="match status" value="1"/>
</dbReference>